<evidence type="ECO:0000256" key="1">
    <source>
        <dbReference type="SAM" id="Phobius"/>
    </source>
</evidence>
<keyword evidence="1" id="KW-0472">Membrane</keyword>
<sequence>MENPWVLLNKDISWVFLTHFYDVVVEFILRNSILAIRFDRLPDDNEPTSELDLFYGKNWLSALYQAMITIMTIPIFIFYPLLMLNALDRNVTRPASPALNSYPDEKWFFINGVVVDKGWLDENCKYLEKRFGRGVTGILNKSYGVIWDLIESILQRCFSVQTISVHWAAYNILQALRDKNCATVRLIAHSQGAIIANLAIQKIYIELSRTGKQDDLKKLEVYTFASASREFLNPGNLIHCIEHYANRQDPIAKFGVLSQLNNDRFQGEIFVNSYRNQGKGHLFNAFYSLDKIDYTHVRNNEEAIPVLLQLPGRVDNLPIQI</sequence>
<keyword evidence="1" id="KW-1133">Transmembrane helix</keyword>
<feature type="transmembrane region" description="Helical" evidence="1">
    <location>
        <begin position="62"/>
        <end position="84"/>
    </location>
</feature>
<dbReference type="PANTHER" id="PTHR42044">
    <property type="entry name" value="DUF676 DOMAIN-CONTAINING PROTEIN-RELATED"/>
    <property type="match status" value="1"/>
</dbReference>
<protein>
    <submittedName>
        <fullName evidence="2">4415_t:CDS:1</fullName>
    </submittedName>
</protein>
<reference evidence="2" key="1">
    <citation type="submission" date="2021-06" db="EMBL/GenBank/DDBJ databases">
        <authorList>
            <person name="Kallberg Y."/>
            <person name="Tangrot J."/>
            <person name="Rosling A."/>
        </authorList>
    </citation>
    <scope>NUCLEOTIDE SEQUENCE</scope>
    <source>
        <strain evidence="2">IA702</strain>
    </source>
</reference>
<evidence type="ECO:0000313" key="2">
    <source>
        <dbReference type="EMBL" id="CAG8537924.1"/>
    </source>
</evidence>
<accession>A0A9N9AP94</accession>
<keyword evidence="1" id="KW-0812">Transmembrane</keyword>
<proteinExistence type="predicted"/>
<comment type="caution">
    <text evidence="2">The sequence shown here is derived from an EMBL/GenBank/DDBJ whole genome shotgun (WGS) entry which is preliminary data.</text>
</comment>
<dbReference type="PANTHER" id="PTHR42044:SF2">
    <property type="entry name" value="DUF676 DOMAIN-CONTAINING PROTEIN"/>
    <property type="match status" value="1"/>
</dbReference>
<dbReference type="SUPFAM" id="SSF53474">
    <property type="entry name" value="alpha/beta-Hydrolases"/>
    <property type="match status" value="1"/>
</dbReference>
<organism evidence="2 3">
    <name type="scientific">Paraglomus occultum</name>
    <dbReference type="NCBI Taxonomy" id="144539"/>
    <lineage>
        <taxon>Eukaryota</taxon>
        <taxon>Fungi</taxon>
        <taxon>Fungi incertae sedis</taxon>
        <taxon>Mucoromycota</taxon>
        <taxon>Glomeromycotina</taxon>
        <taxon>Glomeromycetes</taxon>
        <taxon>Paraglomerales</taxon>
        <taxon>Paraglomeraceae</taxon>
        <taxon>Paraglomus</taxon>
    </lineage>
</organism>
<dbReference type="EMBL" id="CAJVPJ010000565">
    <property type="protein sequence ID" value="CAG8537924.1"/>
    <property type="molecule type" value="Genomic_DNA"/>
</dbReference>
<dbReference type="AlphaFoldDB" id="A0A9N9AP94"/>
<dbReference type="InterPro" id="IPR029058">
    <property type="entry name" value="AB_hydrolase_fold"/>
</dbReference>
<keyword evidence="3" id="KW-1185">Reference proteome</keyword>
<dbReference type="Proteomes" id="UP000789572">
    <property type="component" value="Unassembled WGS sequence"/>
</dbReference>
<name>A0A9N9AP94_9GLOM</name>
<gene>
    <name evidence="2" type="ORF">POCULU_LOCUS4388</name>
</gene>
<evidence type="ECO:0000313" key="3">
    <source>
        <dbReference type="Proteomes" id="UP000789572"/>
    </source>
</evidence>
<dbReference type="OrthoDB" id="202545at2759"/>